<protein>
    <submittedName>
        <fullName evidence="1">Putative BTB/POZ and TAZ domain-containing protein 3</fullName>
    </submittedName>
</protein>
<sequence>MASSDLDSPWPSSTVESFAGSFNIHIEEGNSADSISLLEVPTTSVCHNCNIPKPPPLPVKICSRTNYPRRFSEWCCVARETKDTWDKLFKEGYGADVYIITEDKTIVTAHSIVLVSKSHFPVHLLILF</sequence>
<evidence type="ECO:0000313" key="1">
    <source>
        <dbReference type="EMBL" id="MPA70657.1"/>
    </source>
</evidence>
<reference evidence="1" key="1">
    <citation type="submission" date="2019-08" db="EMBL/GenBank/DDBJ databases">
        <title>Reference gene set and small RNA set construction with multiple tissues from Davidia involucrata Baill.</title>
        <authorList>
            <person name="Yang H."/>
            <person name="Zhou C."/>
            <person name="Li G."/>
            <person name="Wang J."/>
            <person name="Gao P."/>
            <person name="Wang M."/>
            <person name="Wang R."/>
            <person name="Zhao Y."/>
        </authorList>
    </citation>
    <scope>NUCLEOTIDE SEQUENCE</scope>
    <source>
        <tissue evidence="1">Mixed with DoveR01_LX</tissue>
    </source>
</reference>
<proteinExistence type="predicted"/>
<accession>A0A5B7BPC5</accession>
<dbReference type="EMBL" id="GHES01040098">
    <property type="protein sequence ID" value="MPA70657.1"/>
    <property type="molecule type" value="Transcribed_RNA"/>
</dbReference>
<name>A0A5B7BPC5_DAVIN</name>
<organism evidence="1">
    <name type="scientific">Davidia involucrata</name>
    <name type="common">Dove tree</name>
    <dbReference type="NCBI Taxonomy" id="16924"/>
    <lineage>
        <taxon>Eukaryota</taxon>
        <taxon>Viridiplantae</taxon>
        <taxon>Streptophyta</taxon>
        <taxon>Embryophyta</taxon>
        <taxon>Tracheophyta</taxon>
        <taxon>Spermatophyta</taxon>
        <taxon>Magnoliopsida</taxon>
        <taxon>eudicotyledons</taxon>
        <taxon>Gunneridae</taxon>
        <taxon>Pentapetalae</taxon>
        <taxon>asterids</taxon>
        <taxon>Cornales</taxon>
        <taxon>Nyssaceae</taxon>
        <taxon>Davidia</taxon>
    </lineage>
</organism>
<gene>
    <name evidence="1" type="ORF">Din_040098</name>
</gene>
<dbReference type="AlphaFoldDB" id="A0A5B7BPC5"/>